<keyword evidence="2" id="KW-1185">Reference proteome</keyword>
<gene>
    <name evidence="1" type="ORF">QTO34_018171</name>
</gene>
<dbReference type="AlphaFoldDB" id="A0AA40HY98"/>
<organism evidence="1 2">
    <name type="scientific">Cnephaeus nilssonii</name>
    <name type="common">Northern bat</name>
    <name type="synonym">Eptesicus nilssonii</name>
    <dbReference type="NCBI Taxonomy" id="3371016"/>
    <lineage>
        <taxon>Eukaryota</taxon>
        <taxon>Metazoa</taxon>
        <taxon>Chordata</taxon>
        <taxon>Craniata</taxon>
        <taxon>Vertebrata</taxon>
        <taxon>Euteleostomi</taxon>
        <taxon>Mammalia</taxon>
        <taxon>Eutheria</taxon>
        <taxon>Laurasiatheria</taxon>
        <taxon>Chiroptera</taxon>
        <taxon>Yangochiroptera</taxon>
        <taxon>Vespertilionidae</taxon>
        <taxon>Cnephaeus</taxon>
    </lineage>
</organism>
<accession>A0AA40HY98</accession>
<comment type="caution">
    <text evidence="1">The sequence shown here is derived from an EMBL/GenBank/DDBJ whole genome shotgun (WGS) entry which is preliminary data.</text>
</comment>
<protein>
    <submittedName>
        <fullName evidence="1">Uncharacterized protein</fullName>
    </submittedName>
</protein>
<dbReference type="Proteomes" id="UP001177744">
    <property type="component" value="Unassembled WGS sequence"/>
</dbReference>
<name>A0AA40HY98_CNENI</name>
<sequence>MRPWVRVKLNPGSGRGRVPLDPAVMAAKHLLSDECSIAINHLASYELHVSDAYLSMTCNSIEDSVEPLFANFFEYQAEFLDEQNDDTNDLQFQLGYCKELENQAQDE</sequence>
<evidence type="ECO:0000313" key="1">
    <source>
        <dbReference type="EMBL" id="KAK1339618.1"/>
    </source>
</evidence>
<dbReference type="EMBL" id="JAULJE010000008">
    <property type="protein sequence ID" value="KAK1339618.1"/>
    <property type="molecule type" value="Genomic_DNA"/>
</dbReference>
<reference evidence="1" key="1">
    <citation type="submission" date="2023-06" db="EMBL/GenBank/DDBJ databases">
        <title>Reference genome for the Northern bat (Eptesicus nilssonii), a most northern bat species.</title>
        <authorList>
            <person name="Laine V.N."/>
            <person name="Pulliainen A.T."/>
            <person name="Lilley T.M."/>
        </authorList>
    </citation>
    <scope>NUCLEOTIDE SEQUENCE</scope>
    <source>
        <strain evidence="1">BLF_Eptnil</strain>
        <tissue evidence="1">Kidney</tissue>
    </source>
</reference>
<proteinExistence type="predicted"/>
<evidence type="ECO:0000313" key="2">
    <source>
        <dbReference type="Proteomes" id="UP001177744"/>
    </source>
</evidence>